<dbReference type="PANTHER" id="PTHR33332">
    <property type="entry name" value="REVERSE TRANSCRIPTASE DOMAIN-CONTAINING PROTEIN"/>
    <property type="match status" value="1"/>
</dbReference>
<dbReference type="Pfam" id="PF00078">
    <property type="entry name" value="RVT_1"/>
    <property type="match status" value="1"/>
</dbReference>
<reference evidence="2" key="1">
    <citation type="submission" date="2025-08" db="UniProtKB">
        <authorList>
            <consortium name="Ensembl"/>
        </authorList>
    </citation>
    <scope>IDENTIFICATION</scope>
</reference>
<feature type="domain" description="Reverse transcriptase" evidence="1">
    <location>
        <begin position="1"/>
        <end position="177"/>
    </location>
</feature>
<dbReference type="GeneTree" id="ENSGT01120000271879"/>
<name>A0A3B3DCY4_ORYME</name>
<reference evidence="2" key="2">
    <citation type="submission" date="2025-09" db="UniProtKB">
        <authorList>
            <consortium name="Ensembl"/>
        </authorList>
    </citation>
    <scope>IDENTIFICATION</scope>
</reference>
<dbReference type="PaxDb" id="30732-ENSOMEP00000027349"/>
<sequence>MVGTVFLDLSAAFDLLDHELLINKLNSYGFETSATEWIKSYLDNRSFTVLFNGSYSEKQKLCCGVPQGSCLGPLLFSIFMNDLPFVLKHATIALYADDSTIYMSGTNAHHLSQDLNDELRAVENWFNVNRLVINAEKTKCMMLGSSYLLKDSPVLNLSVSGSPIEQVSEAKLLGVVVDSKMTWNNQIKQILGKMGRSMAMVRQCQKYMPGNIKKMIVESLVLSHLDYCATIWSNTTESNLNKLQIAQNKAARLALNCPFTTSITTMHHQLGWLSVRGRIKYLLINLIHNIIINKRPEILYSNLCFFSDVHQHSTRQSSESRFLLPSCRSGYGQGRVQYRAMVAWNSLPQYLVKQINTNNFSKRLRLFIFTQQR</sequence>
<organism evidence="2 3">
    <name type="scientific">Oryzias melastigma</name>
    <name type="common">Marine medaka</name>
    <dbReference type="NCBI Taxonomy" id="30732"/>
    <lineage>
        <taxon>Eukaryota</taxon>
        <taxon>Metazoa</taxon>
        <taxon>Chordata</taxon>
        <taxon>Craniata</taxon>
        <taxon>Vertebrata</taxon>
        <taxon>Euteleostomi</taxon>
        <taxon>Actinopterygii</taxon>
        <taxon>Neopterygii</taxon>
        <taxon>Teleostei</taxon>
        <taxon>Neoteleostei</taxon>
        <taxon>Acanthomorphata</taxon>
        <taxon>Ovalentaria</taxon>
        <taxon>Atherinomorphae</taxon>
        <taxon>Beloniformes</taxon>
        <taxon>Adrianichthyidae</taxon>
        <taxon>Oryziinae</taxon>
        <taxon>Oryzias</taxon>
    </lineage>
</organism>
<evidence type="ECO:0000259" key="1">
    <source>
        <dbReference type="PROSITE" id="PS50878"/>
    </source>
</evidence>
<accession>A0A3B3DCY4</accession>
<dbReference type="InterPro" id="IPR000477">
    <property type="entry name" value="RT_dom"/>
</dbReference>
<dbReference type="PROSITE" id="PS50878">
    <property type="entry name" value="RT_POL"/>
    <property type="match status" value="1"/>
</dbReference>
<dbReference type="InterPro" id="IPR043502">
    <property type="entry name" value="DNA/RNA_pol_sf"/>
</dbReference>
<dbReference type="AlphaFoldDB" id="A0A3B3DCY4"/>
<dbReference type="SUPFAM" id="SSF56672">
    <property type="entry name" value="DNA/RNA polymerases"/>
    <property type="match status" value="1"/>
</dbReference>
<proteinExistence type="predicted"/>
<protein>
    <recommendedName>
        <fullName evidence="1">Reverse transcriptase domain-containing protein</fullName>
    </recommendedName>
</protein>
<keyword evidence="3" id="KW-1185">Reference proteome</keyword>
<dbReference type="Proteomes" id="UP000261560">
    <property type="component" value="Unplaced"/>
</dbReference>
<dbReference type="STRING" id="30732.ENSOMEP00000027349"/>
<evidence type="ECO:0000313" key="2">
    <source>
        <dbReference type="Ensembl" id="ENSOMEP00000027349.1"/>
    </source>
</evidence>
<dbReference type="Ensembl" id="ENSOMET00000002204.1">
    <property type="protein sequence ID" value="ENSOMEP00000027349.1"/>
    <property type="gene ID" value="ENSOMEG00000009762.1"/>
</dbReference>
<dbReference type="OMA" id="HIKHITH"/>
<evidence type="ECO:0000313" key="3">
    <source>
        <dbReference type="Proteomes" id="UP000261560"/>
    </source>
</evidence>